<organism evidence="3 4">
    <name type="scientific">Heterodermia speciosa</name>
    <dbReference type="NCBI Taxonomy" id="116794"/>
    <lineage>
        <taxon>Eukaryota</taxon>
        <taxon>Fungi</taxon>
        <taxon>Dikarya</taxon>
        <taxon>Ascomycota</taxon>
        <taxon>Pezizomycotina</taxon>
        <taxon>Lecanoromycetes</taxon>
        <taxon>OSLEUM clade</taxon>
        <taxon>Lecanoromycetidae</taxon>
        <taxon>Caliciales</taxon>
        <taxon>Physciaceae</taxon>
        <taxon>Heterodermia</taxon>
    </lineage>
</organism>
<dbReference type="InterPro" id="IPR037460">
    <property type="entry name" value="SEST-like"/>
</dbReference>
<comment type="caution">
    <text evidence="3">The sequence shown here is derived from an EMBL/GenBank/DDBJ whole genome shotgun (WGS) entry which is preliminary data.</text>
</comment>
<protein>
    <recommendedName>
        <fullName evidence="5">SGNH hydrolase-type esterase domain-containing protein</fullName>
    </recommendedName>
</protein>
<evidence type="ECO:0000256" key="2">
    <source>
        <dbReference type="SAM" id="SignalP"/>
    </source>
</evidence>
<feature type="region of interest" description="Disordered" evidence="1">
    <location>
        <begin position="346"/>
        <end position="372"/>
    </location>
</feature>
<dbReference type="CDD" id="cd01823">
    <property type="entry name" value="SEST_like"/>
    <property type="match status" value="1"/>
</dbReference>
<dbReference type="Proteomes" id="UP000664521">
    <property type="component" value="Unassembled WGS sequence"/>
</dbReference>
<keyword evidence="2" id="KW-0732">Signal</keyword>
<evidence type="ECO:0000313" key="4">
    <source>
        <dbReference type="Proteomes" id="UP000664521"/>
    </source>
</evidence>
<dbReference type="InterPro" id="IPR036514">
    <property type="entry name" value="SGNH_hydro_sf"/>
</dbReference>
<dbReference type="SUPFAM" id="SSF52266">
    <property type="entry name" value="SGNH hydrolase"/>
    <property type="match status" value="1"/>
</dbReference>
<dbReference type="PANTHER" id="PTHR37981:SF1">
    <property type="entry name" value="SGNH HYDROLASE-TYPE ESTERASE DOMAIN-CONTAINING PROTEIN"/>
    <property type="match status" value="1"/>
</dbReference>
<dbReference type="AlphaFoldDB" id="A0A8H3FV83"/>
<feature type="region of interest" description="Disordered" evidence="1">
    <location>
        <begin position="392"/>
        <end position="420"/>
    </location>
</feature>
<evidence type="ECO:0000256" key="1">
    <source>
        <dbReference type="SAM" id="MobiDB-lite"/>
    </source>
</evidence>
<proteinExistence type="predicted"/>
<reference evidence="3" key="1">
    <citation type="submission" date="2021-03" db="EMBL/GenBank/DDBJ databases">
        <authorList>
            <person name="Tagirdzhanova G."/>
        </authorList>
    </citation>
    <scope>NUCLEOTIDE SEQUENCE</scope>
</reference>
<feature type="compositionally biased region" description="Gly residues" evidence="1">
    <location>
        <begin position="351"/>
        <end position="360"/>
    </location>
</feature>
<accession>A0A8H3FV83</accession>
<evidence type="ECO:0008006" key="5">
    <source>
        <dbReference type="Google" id="ProtNLM"/>
    </source>
</evidence>
<feature type="chain" id="PRO_5034472948" description="SGNH hydrolase-type esterase domain-containing protein" evidence="2">
    <location>
        <begin position="22"/>
        <end position="578"/>
    </location>
</feature>
<dbReference type="OrthoDB" id="21678at2759"/>
<sequence>MALSRLSCFVGASCLAALASASILPDLQSFKASKTRLVKRDAWPYGVIGDSWGSGVSYNDDVLYDGNLDNCLRTKESHGPQMEADTSWLGDFTSGLRDAACSGSQLVDLAKGQYQVGKVGQPDLIVMTSGGNNAGFGHIVDVCIYHSDPTHNYGPAYKDDTDGTGDCAVALNQATNYIQNTMQQDLINTINDILADPNVSNNPDFLLYLTGYAQFFGTDYDPWCNNEAWNINTVVFAPTPYLSVELRTAFNDRVSAVNTLYKNTVASNFADKARYIDSDAAFSGHRFCEPGATHADQLNTDTNFDGVYLWNLNWPWQVANVDPPAGQDPNNVTAQEAEDLFQGQGVTAWTGGSGSGGGGNEPSNGWRLRPFHPRTSGYTAIKNAILGQLKTDGLPKAESGSSPTPSPSPSPSSTPPAYAPGTCSFHLDEWESCLDDSKNLYAQIKMFDNDKNVIGQTVVDPAKNPLGDPINVGESLNFQSKLPFALQVTGEHQGDYVQFNYNGLNFKSTDSQCSVGGWDPRDGPVCGLRFGNQNAVSIDRSWMVGHFEADTINSATKWIARFHASHDTFTSFSKAFPF</sequence>
<feature type="signal peptide" evidence="2">
    <location>
        <begin position="1"/>
        <end position="21"/>
    </location>
</feature>
<dbReference type="GO" id="GO:0006629">
    <property type="term" value="P:lipid metabolic process"/>
    <property type="evidence" value="ECO:0007669"/>
    <property type="project" value="TreeGrafter"/>
</dbReference>
<name>A0A8H3FV83_9LECA</name>
<feature type="compositionally biased region" description="Pro residues" evidence="1">
    <location>
        <begin position="404"/>
        <end position="418"/>
    </location>
</feature>
<keyword evidence="4" id="KW-1185">Reference proteome</keyword>
<dbReference type="Gene3D" id="3.40.50.1110">
    <property type="entry name" value="SGNH hydrolase"/>
    <property type="match status" value="1"/>
</dbReference>
<evidence type="ECO:0000313" key="3">
    <source>
        <dbReference type="EMBL" id="CAF9931369.1"/>
    </source>
</evidence>
<dbReference type="EMBL" id="CAJPDS010000059">
    <property type="protein sequence ID" value="CAF9931369.1"/>
    <property type="molecule type" value="Genomic_DNA"/>
</dbReference>
<dbReference type="PANTHER" id="PTHR37981">
    <property type="entry name" value="LIPASE 2"/>
    <property type="match status" value="1"/>
</dbReference>
<gene>
    <name evidence="3" type="ORF">HETSPECPRED_007849</name>
</gene>
<dbReference type="GO" id="GO:0016788">
    <property type="term" value="F:hydrolase activity, acting on ester bonds"/>
    <property type="evidence" value="ECO:0007669"/>
    <property type="project" value="InterPro"/>
</dbReference>